<evidence type="ECO:0000313" key="2">
    <source>
        <dbReference type="EMBL" id="PNR49293.1"/>
    </source>
</evidence>
<dbReference type="Gramene" id="Pp3c8_5604V3.1">
    <property type="protein sequence ID" value="Pp3c8_5604V3.1"/>
    <property type="gene ID" value="Pp3c8_5604"/>
</dbReference>
<dbReference type="InParanoid" id="A0A2K1K687"/>
<evidence type="ECO:0000313" key="4">
    <source>
        <dbReference type="Proteomes" id="UP000006727"/>
    </source>
</evidence>
<proteinExistence type="predicted"/>
<feature type="compositionally biased region" description="Low complexity" evidence="1">
    <location>
        <begin position="298"/>
        <end position="309"/>
    </location>
</feature>
<protein>
    <submittedName>
        <fullName evidence="2 3">Uncharacterized protein</fullName>
    </submittedName>
</protein>
<evidence type="ECO:0000313" key="3">
    <source>
        <dbReference type="EnsemblPlants" id="Pp3c8_5604V3.1"/>
    </source>
</evidence>
<gene>
    <name evidence="2" type="ORF">PHYPA_011189</name>
</gene>
<feature type="region of interest" description="Disordered" evidence="1">
    <location>
        <begin position="1"/>
        <end position="53"/>
    </location>
</feature>
<feature type="compositionally biased region" description="Basic and acidic residues" evidence="1">
    <location>
        <begin position="317"/>
        <end position="330"/>
    </location>
</feature>
<accession>A0A2K1K687</accession>
<dbReference type="EnsemblPlants" id="Pp3c8_5604V3.1">
    <property type="protein sequence ID" value="Pp3c8_5604V3.1"/>
    <property type="gene ID" value="Pp3c8_5604"/>
</dbReference>
<sequence length="499" mass="54254">MPPSSSSAPLRPQSPLHDTTEQPHANSGSGNVLITSTTPGADPPPRPQYLYSAGAAAGPPVSISSSTGFRVGSSRTAAMRCSSCSLCAGFVRFDSMPDIAGSCNPRVSVLQSPIRYHSSHSRTDTPPKVSEDYHHALDIPLQDHSQNVPPGPVPLAYLPCPSPSSTTTFHLRHHSNRTHPYTLPTPFPAPPTTPPNERYRTCIRALPSRSAMRQRYEQPCSGNPHVPRQATLASSPPLDASSRIIRHSMSIVVVNPLAPDFSSTVHPTHHPTTSTSPAIPYMTPGLCDHNGGRPSLDTTATAVNPTTNTRQQVTGTHEQRNLARPSHDLRSSQTTTRSPSTGGIARRFHSPFPLHKPTSPRFAHNRCAAQRAFAAPSTDHNSSHPVKIARADSLTNPPHDASSANTARDNPDAHRKTSLSHRLCLLRPIKHTTSARRPRPRTAARLWSLDAVAPYDHQSPRRARKWLDGLISSSVFELVIFRNYRWMSASGWMLAGLNV</sequence>
<reference evidence="2 4" key="2">
    <citation type="journal article" date="2018" name="Plant J.">
        <title>The Physcomitrella patens chromosome-scale assembly reveals moss genome structure and evolution.</title>
        <authorList>
            <person name="Lang D."/>
            <person name="Ullrich K.K."/>
            <person name="Murat F."/>
            <person name="Fuchs J."/>
            <person name="Jenkins J."/>
            <person name="Haas F.B."/>
            <person name="Piednoel M."/>
            <person name="Gundlach H."/>
            <person name="Van Bel M."/>
            <person name="Meyberg R."/>
            <person name="Vives C."/>
            <person name="Morata J."/>
            <person name="Symeonidi A."/>
            <person name="Hiss M."/>
            <person name="Muchero W."/>
            <person name="Kamisugi Y."/>
            <person name="Saleh O."/>
            <person name="Blanc G."/>
            <person name="Decker E.L."/>
            <person name="van Gessel N."/>
            <person name="Grimwood J."/>
            <person name="Hayes R.D."/>
            <person name="Graham S.W."/>
            <person name="Gunter L.E."/>
            <person name="McDaniel S.F."/>
            <person name="Hoernstein S.N.W."/>
            <person name="Larsson A."/>
            <person name="Li F.W."/>
            <person name="Perroud P.F."/>
            <person name="Phillips J."/>
            <person name="Ranjan P."/>
            <person name="Rokshar D.S."/>
            <person name="Rothfels C.J."/>
            <person name="Schneider L."/>
            <person name="Shu S."/>
            <person name="Stevenson D.W."/>
            <person name="Thummler F."/>
            <person name="Tillich M."/>
            <person name="Villarreal Aguilar J.C."/>
            <person name="Widiez T."/>
            <person name="Wong G.K."/>
            <person name="Wymore A."/>
            <person name="Zhang Y."/>
            <person name="Zimmer A.D."/>
            <person name="Quatrano R.S."/>
            <person name="Mayer K.F.X."/>
            <person name="Goodstein D."/>
            <person name="Casacuberta J.M."/>
            <person name="Vandepoele K."/>
            <person name="Reski R."/>
            <person name="Cuming A.C."/>
            <person name="Tuskan G.A."/>
            <person name="Maumus F."/>
            <person name="Salse J."/>
            <person name="Schmutz J."/>
            <person name="Rensing S.A."/>
        </authorList>
    </citation>
    <scope>NUCLEOTIDE SEQUENCE [LARGE SCALE GENOMIC DNA]</scope>
    <source>
        <strain evidence="3 4">cv. Gransden 2004</strain>
    </source>
</reference>
<organism evidence="2">
    <name type="scientific">Physcomitrium patens</name>
    <name type="common">Spreading-leaved earth moss</name>
    <name type="synonym">Physcomitrella patens</name>
    <dbReference type="NCBI Taxonomy" id="3218"/>
    <lineage>
        <taxon>Eukaryota</taxon>
        <taxon>Viridiplantae</taxon>
        <taxon>Streptophyta</taxon>
        <taxon>Embryophyta</taxon>
        <taxon>Bryophyta</taxon>
        <taxon>Bryophytina</taxon>
        <taxon>Bryopsida</taxon>
        <taxon>Funariidae</taxon>
        <taxon>Funariales</taxon>
        <taxon>Funariaceae</taxon>
        <taxon>Physcomitrium</taxon>
    </lineage>
</organism>
<dbReference type="Proteomes" id="UP000006727">
    <property type="component" value="Chromosome 8"/>
</dbReference>
<feature type="region of interest" description="Disordered" evidence="1">
    <location>
        <begin position="291"/>
        <end position="361"/>
    </location>
</feature>
<dbReference type="AlphaFoldDB" id="A0A2K1K687"/>
<feature type="region of interest" description="Disordered" evidence="1">
    <location>
        <begin position="391"/>
        <end position="418"/>
    </location>
</feature>
<feature type="compositionally biased region" description="Low complexity" evidence="1">
    <location>
        <begin position="331"/>
        <end position="341"/>
    </location>
</feature>
<evidence type="ECO:0000256" key="1">
    <source>
        <dbReference type="SAM" id="MobiDB-lite"/>
    </source>
</evidence>
<reference evidence="2 4" key="1">
    <citation type="journal article" date="2008" name="Science">
        <title>The Physcomitrella genome reveals evolutionary insights into the conquest of land by plants.</title>
        <authorList>
            <person name="Rensing S."/>
            <person name="Lang D."/>
            <person name="Zimmer A."/>
            <person name="Terry A."/>
            <person name="Salamov A."/>
            <person name="Shapiro H."/>
            <person name="Nishiyama T."/>
            <person name="Perroud P.-F."/>
            <person name="Lindquist E."/>
            <person name="Kamisugi Y."/>
            <person name="Tanahashi T."/>
            <person name="Sakakibara K."/>
            <person name="Fujita T."/>
            <person name="Oishi K."/>
            <person name="Shin-I T."/>
            <person name="Kuroki Y."/>
            <person name="Toyoda A."/>
            <person name="Suzuki Y."/>
            <person name="Hashimoto A."/>
            <person name="Yamaguchi K."/>
            <person name="Sugano A."/>
            <person name="Kohara Y."/>
            <person name="Fujiyama A."/>
            <person name="Anterola A."/>
            <person name="Aoki S."/>
            <person name="Ashton N."/>
            <person name="Barbazuk W.B."/>
            <person name="Barker E."/>
            <person name="Bennetzen J."/>
            <person name="Bezanilla M."/>
            <person name="Blankenship R."/>
            <person name="Cho S.H."/>
            <person name="Dutcher S."/>
            <person name="Estelle M."/>
            <person name="Fawcett J.A."/>
            <person name="Gundlach H."/>
            <person name="Hanada K."/>
            <person name="Heyl A."/>
            <person name="Hicks K.A."/>
            <person name="Hugh J."/>
            <person name="Lohr M."/>
            <person name="Mayer K."/>
            <person name="Melkozernov A."/>
            <person name="Murata T."/>
            <person name="Nelson D."/>
            <person name="Pils B."/>
            <person name="Prigge M."/>
            <person name="Reiss B."/>
            <person name="Renner T."/>
            <person name="Rombauts S."/>
            <person name="Rushton P."/>
            <person name="Sanderfoot A."/>
            <person name="Schween G."/>
            <person name="Shiu S.-H."/>
            <person name="Stueber K."/>
            <person name="Theodoulou F.L."/>
            <person name="Tu H."/>
            <person name="Van de Peer Y."/>
            <person name="Verrier P.J."/>
            <person name="Waters E."/>
            <person name="Wood A."/>
            <person name="Yang L."/>
            <person name="Cove D."/>
            <person name="Cuming A."/>
            <person name="Hasebe M."/>
            <person name="Lucas S."/>
            <person name="Mishler D.B."/>
            <person name="Reski R."/>
            <person name="Grigoriev I."/>
            <person name="Quatrano R.S."/>
            <person name="Boore J.L."/>
        </authorList>
    </citation>
    <scope>NUCLEOTIDE SEQUENCE [LARGE SCALE GENOMIC DNA]</scope>
    <source>
        <strain evidence="3 4">cv. Gransden 2004</strain>
    </source>
</reference>
<name>A0A2K1K687_PHYPA</name>
<reference evidence="3" key="3">
    <citation type="submission" date="2020-12" db="UniProtKB">
        <authorList>
            <consortium name="EnsemblPlants"/>
        </authorList>
    </citation>
    <scope>IDENTIFICATION</scope>
</reference>
<dbReference type="EMBL" id="ABEU02000008">
    <property type="protein sequence ID" value="PNR49293.1"/>
    <property type="molecule type" value="Genomic_DNA"/>
</dbReference>
<feature type="compositionally biased region" description="Polar residues" evidence="1">
    <location>
        <begin position="22"/>
        <end position="39"/>
    </location>
</feature>
<keyword evidence="4" id="KW-1185">Reference proteome</keyword>